<feature type="chain" id="PRO_5020671675" evidence="1">
    <location>
        <begin position="25"/>
        <end position="303"/>
    </location>
</feature>
<dbReference type="InterPro" id="IPR025392">
    <property type="entry name" value="DUF4124"/>
</dbReference>
<evidence type="ECO:0000256" key="1">
    <source>
        <dbReference type="SAM" id="SignalP"/>
    </source>
</evidence>
<dbReference type="CDD" id="cd12797">
    <property type="entry name" value="M23_peptidase"/>
    <property type="match status" value="1"/>
</dbReference>
<protein>
    <submittedName>
        <fullName evidence="4">DUF4124 domain-containing protein</fullName>
    </submittedName>
</protein>
<evidence type="ECO:0000313" key="5">
    <source>
        <dbReference type="Proteomes" id="UP000290244"/>
    </source>
</evidence>
<dbReference type="Pfam" id="PF01551">
    <property type="entry name" value="Peptidase_M23"/>
    <property type="match status" value="1"/>
</dbReference>
<organism evidence="4 5">
    <name type="scientific">Litorilituus sediminis</name>
    <dbReference type="NCBI Taxonomy" id="718192"/>
    <lineage>
        <taxon>Bacteria</taxon>
        <taxon>Pseudomonadati</taxon>
        <taxon>Pseudomonadota</taxon>
        <taxon>Gammaproteobacteria</taxon>
        <taxon>Alteromonadales</taxon>
        <taxon>Colwelliaceae</taxon>
        <taxon>Litorilituus</taxon>
    </lineage>
</organism>
<dbReference type="AlphaFoldDB" id="A0A4P6P0L5"/>
<keyword evidence="5" id="KW-1185">Reference proteome</keyword>
<dbReference type="Pfam" id="PF13511">
    <property type="entry name" value="DUF4124"/>
    <property type="match status" value="1"/>
</dbReference>
<reference evidence="4 5" key="1">
    <citation type="submission" date="2018-12" db="EMBL/GenBank/DDBJ databases">
        <title>Complete genome of Litorilituus sediminis.</title>
        <authorList>
            <person name="Liu A."/>
            <person name="Rong J."/>
        </authorList>
    </citation>
    <scope>NUCLEOTIDE SEQUENCE [LARGE SCALE GENOMIC DNA]</scope>
    <source>
        <strain evidence="4 5">JCM 17549</strain>
    </source>
</reference>
<dbReference type="OrthoDB" id="9805070at2"/>
<dbReference type="Proteomes" id="UP000290244">
    <property type="component" value="Chromosome"/>
</dbReference>
<keyword evidence="1" id="KW-0732">Signal</keyword>
<sequence length="303" mass="33732">MLMNNFSFLLVALIYLLCSNITTVQGSTVYKYKDENGNWVFSDKPPEQEVETQELTFKHQVNIDIKPSVYVAKNQSYYAIVVKNPFHAPIEIELLGDSIPNNERHHVVKAQATTVVVPKLTHHPAFSYRWLQGDPKAKHDDSLYKFPSSSGREFLITQSFNGRFSHSKQPNQYAVDIAMPVGTSINAARAGIVVGVKDDYHMSGKSQYFLDKANYVQVLHNDGTFAVYAHLLQDTAVVNVGDRVSVGDKLGRSGSSGYSTGPHLHFVIRKNAGFKFTSVPFAFLGQDEQAVTPKRGMVFGKQG</sequence>
<name>A0A4P6P0L5_9GAMM</name>
<dbReference type="EMBL" id="CP034759">
    <property type="protein sequence ID" value="QBG34433.1"/>
    <property type="molecule type" value="Genomic_DNA"/>
</dbReference>
<dbReference type="SUPFAM" id="SSF51261">
    <property type="entry name" value="Duplicated hybrid motif"/>
    <property type="match status" value="1"/>
</dbReference>
<feature type="domain" description="DUF4124" evidence="3">
    <location>
        <begin position="17"/>
        <end position="55"/>
    </location>
</feature>
<feature type="domain" description="M23ase beta-sheet core" evidence="2">
    <location>
        <begin position="172"/>
        <end position="272"/>
    </location>
</feature>
<dbReference type="GO" id="GO:0004222">
    <property type="term" value="F:metalloendopeptidase activity"/>
    <property type="evidence" value="ECO:0007669"/>
    <property type="project" value="TreeGrafter"/>
</dbReference>
<dbReference type="InterPro" id="IPR050570">
    <property type="entry name" value="Cell_wall_metabolism_enzyme"/>
</dbReference>
<feature type="signal peptide" evidence="1">
    <location>
        <begin position="1"/>
        <end position="24"/>
    </location>
</feature>
<evidence type="ECO:0000313" key="4">
    <source>
        <dbReference type="EMBL" id="QBG34433.1"/>
    </source>
</evidence>
<dbReference type="KEGG" id="lsd:EMK97_01105"/>
<gene>
    <name evidence="4" type="ORF">EMK97_01105</name>
</gene>
<dbReference type="PANTHER" id="PTHR21666">
    <property type="entry name" value="PEPTIDASE-RELATED"/>
    <property type="match status" value="1"/>
</dbReference>
<accession>A0A4P6P0L5</accession>
<dbReference type="Gene3D" id="2.70.70.10">
    <property type="entry name" value="Glucose Permease (Domain IIA)"/>
    <property type="match status" value="1"/>
</dbReference>
<dbReference type="PANTHER" id="PTHR21666:SF294">
    <property type="entry name" value="PEPTIDASE M23"/>
    <property type="match status" value="1"/>
</dbReference>
<dbReference type="InterPro" id="IPR011055">
    <property type="entry name" value="Dup_hybrid_motif"/>
</dbReference>
<proteinExistence type="predicted"/>
<evidence type="ECO:0000259" key="3">
    <source>
        <dbReference type="Pfam" id="PF13511"/>
    </source>
</evidence>
<evidence type="ECO:0000259" key="2">
    <source>
        <dbReference type="Pfam" id="PF01551"/>
    </source>
</evidence>
<dbReference type="InterPro" id="IPR016047">
    <property type="entry name" value="M23ase_b-sheet_dom"/>
</dbReference>